<reference evidence="1 2" key="1">
    <citation type="journal article" date="2019" name="Science">
        <title>Social genes are selection hotspots in kin groups of a soil microbe.</title>
        <authorList>
            <person name="Wielgoss S."/>
            <person name="Wolfensberger R."/>
            <person name="Sun L."/>
            <person name="Fiegna F."/>
            <person name="Velicer G.J."/>
        </authorList>
    </citation>
    <scope>NUCLEOTIDE SEQUENCE [LARGE SCALE GENOMIC DNA]</scope>
    <source>
        <strain evidence="1 2">MC3.5.9c15</strain>
    </source>
</reference>
<dbReference type="RefSeq" id="WP_140799563.1">
    <property type="nucleotide sequence ID" value="NZ_CP017169.1"/>
</dbReference>
<proteinExistence type="predicted"/>
<dbReference type="EMBL" id="CP017174">
    <property type="protein sequence ID" value="QDE70358.1"/>
    <property type="molecule type" value="Genomic_DNA"/>
</dbReference>
<dbReference type="Gene3D" id="1.25.10.10">
    <property type="entry name" value="Leucine-rich Repeat Variant"/>
    <property type="match status" value="1"/>
</dbReference>
<dbReference type="InterPro" id="IPR011989">
    <property type="entry name" value="ARM-like"/>
</dbReference>
<sequence length="274" mass="29308">MSHLDDGEERSTEALIQASLEGDEDDERAWAAIRALHRRGTRDVLDAAIQLLGARSAKARERGAAILGQLGGGTPAFPAECGEALLDQLRREREPAVLLAVGVALGHLREPRALSELIHLASHPIAEARYGAVHGLAVLEAPEAVDALIRLSADEDRDVRDWATFGLASLREDVDTPQLRDALAARLGEEDAEIFGEALVGLAARKDPRAVEPVRAALSGSQVMVYALEAAASSGDPSFYPLLLAIRASQAPADSYFLSVLDDVISQFEQRVLA</sequence>
<dbReference type="SUPFAM" id="SSF48371">
    <property type="entry name" value="ARM repeat"/>
    <property type="match status" value="1"/>
</dbReference>
<dbReference type="InterPro" id="IPR016024">
    <property type="entry name" value="ARM-type_fold"/>
</dbReference>
<dbReference type="PANTHER" id="PTHR12697">
    <property type="entry name" value="PBS LYASE HEAT-LIKE PROTEIN"/>
    <property type="match status" value="1"/>
</dbReference>
<gene>
    <name evidence="1" type="ORF">BHS09_27215</name>
</gene>
<evidence type="ECO:0008006" key="3">
    <source>
        <dbReference type="Google" id="ProtNLM"/>
    </source>
</evidence>
<evidence type="ECO:0000313" key="1">
    <source>
        <dbReference type="EMBL" id="QDE70358.1"/>
    </source>
</evidence>
<dbReference type="Pfam" id="PF13646">
    <property type="entry name" value="HEAT_2"/>
    <property type="match status" value="1"/>
</dbReference>
<organism evidence="1 2">
    <name type="scientific">Myxococcus xanthus</name>
    <dbReference type="NCBI Taxonomy" id="34"/>
    <lineage>
        <taxon>Bacteria</taxon>
        <taxon>Pseudomonadati</taxon>
        <taxon>Myxococcota</taxon>
        <taxon>Myxococcia</taxon>
        <taxon>Myxococcales</taxon>
        <taxon>Cystobacterineae</taxon>
        <taxon>Myxococcaceae</taxon>
        <taxon>Myxococcus</taxon>
    </lineage>
</organism>
<protein>
    <recommendedName>
        <fullName evidence="3">PBS lyase</fullName>
    </recommendedName>
</protein>
<accession>A0AAE6KUF2</accession>
<name>A0AAE6KUF2_MYXXA</name>
<dbReference type="AlphaFoldDB" id="A0AAE6KUF2"/>
<dbReference type="PANTHER" id="PTHR12697:SF5">
    <property type="entry name" value="DEOXYHYPUSINE HYDROXYLASE"/>
    <property type="match status" value="1"/>
</dbReference>
<evidence type="ECO:0000313" key="2">
    <source>
        <dbReference type="Proteomes" id="UP000320179"/>
    </source>
</evidence>
<dbReference type="GO" id="GO:0016491">
    <property type="term" value="F:oxidoreductase activity"/>
    <property type="evidence" value="ECO:0007669"/>
    <property type="project" value="TreeGrafter"/>
</dbReference>
<dbReference type="Proteomes" id="UP000320179">
    <property type="component" value="Chromosome"/>
</dbReference>